<feature type="transmembrane region" description="Helical" evidence="1">
    <location>
        <begin position="70"/>
        <end position="91"/>
    </location>
</feature>
<dbReference type="AlphaFoldDB" id="A0A382LCT3"/>
<dbReference type="InterPro" id="IPR005372">
    <property type="entry name" value="UPF0182"/>
</dbReference>
<keyword evidence="1" id="KW-0472">Membrane</keyword>
<dbReference type="GO" id="GO:0016020">
    <property type="term" value="C:membrane"/>
    <property type="evidence" value="ECO:0007669"/>
    <property type="project" value="InterPro"/>
</dbReference>
<dbReference type="EMBL" id="UINC01086292">
    <property type="protein sequence ID" value="SVC34618.1"/>
    <property type="molecule type" value="Genomic_DNA"/>
</dbReference>
<name>A0A382LCT3_9ZZZZ</name>
<gene>
    <name evidence="2" type="ORF">METZ01_LOCUS287472</name>
</gene>
<organism evidence="2">
    <name type="scientific">marine metagenome</name>
    <dbReference type="NCBI Taxonomy" id="408172"/>
    <lineage>
        <taxon>unclassified sequences</taxon>
        <taxon>metagenomes</taxon>
        <taxon>ecological metagenomes</taxon>
    </lineage>
</organism>
<protein>
    <submittedName>
        <fullName evidence="2">Uncharacterized protein</fullName>
    </submittedName>
</protein>
<evidence type="ECO:0000256" key="1">
    <source>
        <dbReference type="SAM" id="Phobius"/>
    </source>
</evidence>
<proteinExistence type="predicted"/>
<accession>A0A382LCT3</accession>
<reference evidence="2" key="1">
    <citation type="submission" date="2018-05" db="EMBL/GenBank/DDBJ databases">
        <authorList>
            <person name="Lanie J.A."/>
            <person name="Ng W.-L."/>
            <person name="Kazmierczak K.M."/>
            <person name="Andrzejewski T.M."/>
            <person name="Davidsen T.M."/>
            <person name="Wayne K.J."/>
            <person name="Tettelin H."/>
            <person name="Glass J.I."/>
            <person name="Rusch D."/>
            <person name="Podicherti R."/>
            <person name="Tsui H.-C.T."/>
            <person name="Winkler M.E."/>
        </authorList>
    </citation>
    <scope>NUCLEOTIDE SEQUENCE</scope>
</reference>
<feature type="non-terminal residue" evidence="2">
    <location>
        <position position="92"/>
    </location>
</feature>
<evidence type="ECO:0000313" key="2">
    <source>
        <dbReference type="EMBL" id="SVC34618.1"/>
    </source>
</evidence>
<feature type="transmembrane region" description="Helical" evidence="1">
    <location>
        <begin position="31"/>
        <end position="50"/>
    </location>
</feature>
<keyword evidence="1" id="KW-1133">Transmembrane helix</keyword>
<keyword evidence="1" id="KW-0812">Transmembrane</keyword>
<sequence length="92" mass="10231">MSYNLSNDAEQPPAPNPPGISASNLRLFKRAGAVLAVLVFVFLILWWARAVYTDLLWFDHLGYRGVFTKILILKVWLFLAGVLISGLALSVN</sequence>
<dbReference type="Pfam" id="PF03699">
    <property type="entry name" value="UPF0182"/>
    <property type="match status" value="1"/>
</dbReference>